<proteinExistence type="predicted"/>
<comment type="caution">
    <text evidence="1">The sequence shown here is derived from an EMBL/GenBank/DDBJ whole genome shotgun (WGS) entry which is preliminary data.</text>
</comment>
<dbReference type="Gene3D" id="1.10.10.10">
    <property type="entry name" value="Winged helix-like DNA-binding domain superfamily/Winged helix DNA-binding domain"/>
    <property type="match status" value="1"/>
</dbReference>
<keyword evidence="2" id="KW-1185">Reference proteome</keyword>
<sequence length="216" mass="24789">MSRVWLHIRDPFAAQLCLSPEYTLVLQHLMRREWSVAPLAAACARPVNATHRRVRRLLAAGLVTETRLEPRRGRAMRHYRAVSDAFLIPYHLTALGSLEDLISLHEGTFQTRFHHAVVQAGVKLVQRDEDIALRLYRTGDEVSFDITPRAEAFDLADLLHDSGPALTVDWGQLQLTREDAKALQRELHELRVRYASRRGPERYLYRLNLAPDLPES</sequence>
<name>A0ABQ2EUU3_9DEIO</name>
<dbReference type="InterPro" id="IPR036388">
    <property type="entry name" value="WH-like_DNA-bd_sf"/>
</dbReference>
<protein>
    <submittedName>
        <fullName evidence="1">Uncharacterized protein</fullName>
    </submittedName>
</protein>
<evidence type="ECO:0000313" key="1">
    <source>
        <dbReference type="EMBL" id="GGK27407.1"/>
    </source>
</evidence>
<dbReference type="RefSeq" id="WP_189008090.1">
    <property type="nucleotide sequence ID" value="NZ_BMPP01000008.1"/>
</dbReference>
<evidence type="ECO:0000313" key="2">
    <source>
        <dbReference type="Proteomes" id="UP000647587"/>
    </source>
</evidence>
<reference evidence="2" key="1">
    <citation type="journal article" date="2019" name="Int. J. Syst. Evol. Microbiol.">
        <title>The Global Catalogue of Microorganisms (GCM) 10K type strain sequencing project: providing services to taxonomists for standard genome sequencing and annotation.</title>
        <authorList>
            <consortium name="The Broad Institute Genomics Platform"/>
            <consortium name="The Broad Institute Genome Sequencing Center for Infectious Disease"/>
            <person name="Wu L."/>
            <person name="Ma J."/>
        </authorList>
    </citation>
    <scope>NUCLEOTIDE SEQUENCE [LARGE SCALE GENOMIC DNA]</scope>
    <source>
        <strain evidence="2">JCM 30331</strain>
    </source>
</reference>
<dbReference type="Proteomes" id="UP000647587">
    <property type="component" value="Unassembled WGS sequence"/>
</dbReference>
<gene>
    <name evidence="1" type="ORF">GCM10008955_21500</name>
</gene>
<dbReference type="EMBL" id="BMPP01000008">
    <property type="protein sequence ID" value="GGK27407.1"/>
    <property type="molecule type" value="Genomic_DNA"/>
</dbReference>
<accession>A0ABQ2EUU3</accession>
<organism evidence="1 2">
    <name type="scientific">Deinococcus malanensis</name>
    <dbReference type="NCBI Taxonomy" id="1706855"/>
    <lineage>
        <taxon>Bacteria</taxon>
        <taxon>Thermotogati</taxon>
        <taxon>Deinococcota</taxon>
        <taxon>Deinococci</taxon>
        <taxon>Deinococcales</taxon>
        <taxon>Deinococcaceae</taxon>
        <taxon>Deinococcus</taxon>
    </lineage>
</organism>
<dbReference type="InterPro" id="IPR036390">
    <property type="entry name" value="WH_DNA-bd_sf"/>
</dbReference>
<dbReference type="SUPFAM" id="SSF46785">
    <property type="entry name" value="Winged helix' DNA-binding domain"/>
    <property type="match status" value="1"/>
</dbReference>